<accession>A0A922MPB2</accession>
<dbReference type="PROSITE" id="PS00141">
    <property type="entry name" value="ASP_PROTEASE"/>
    <property type="match status" value="1"/>
</dbReference>
<dbReference type="Pfam" id="PF12259">
    <property type="entry name" value="Baculo_F"/>
    <property type="match status" value="1"/>
</dbReference>
<dbReference type="InterPro" id="IPR001878">
    <property type="entry name" value="Znf_CCHC"/>
</dbReference>
<proteinExistence type="predicted"/>
<comment type="caution">
    <text evidence="3">The sequence shown here is derived from an EMBL/GenBank/DDBJ whole genome shotgun (WGS) entry which is preliminary data.</text>
</comment>
<keyword evidence="1" id="KW-0472">Membrane</keyword>
<organism evidence="3 4">
    <name type="scientific">Spodoptera exigua</name>
    <name type="common">Beet armyworm</name>
    <name type="synonym">Noctua fulgens</name>
    <dbReference type="NCBI Taxonomy" id="7107"/>
    <lineage>
        <taxon>Eukaryota</taxon>
        <taxon>Metazoa</taxon>
        <taxon>Ecdysozoa</taxon>
        <taxon>Arthropoda</taxon>
        <taxon>Hexapoda</taxon>
        <taxon>Insecta</taxon>
        <taxon>Pterygota</taxon>
        <taxon>Neoptera</taxon>
        <taxon>Endopterygota</taxon>
        <taxon>Lepidoptera</taxon>
        <taxon>Glossata</taxon>
        <taxon>Ditrysia</taxon>
        <taxon>Noctuoidea</taxon>
        <taxon>Noctuidae</taxon>
        <taxon>Amphipyrinae</taxon>
        <taxon>Spodoptera</taxon>
    </lineage>
</organism>
<dbReference type="Gene3D" id="2.40.70.10">
    <property type="entry name" value="Acid Proteases"/>
    <property type="match status" value="1"/>
</dbReference>
<dbReference type="AlphaFoldDB" id="A0A922MPB2"/>
<evidence type="ECO:0000313" key="3">
    <source>
        <dbReference type="EMBL" id="KAH9640041.1"/>
    </source>
</evidence>
<keyword evidence="1" id="KW-0812">Transmembrane</keyword>
<feature type="domain" description="CCHC-type" evidence="2">
    <location>
        <begin position="58"/>
        <end position="74"/>
    </location>
</feature>
<dbReference type="EMBL" id="JACEFF010000297">
    <property type="protein sequence ID" value="KAH9640041.1"/>
    <property type="molecule type" value="Genomic_DNA"/>
</dbReference>
<dbReference type="Proteomes" id="UP000814243">
    <property type="component" value="Unassembled WGS sequence"/>
</dbReference>
<feature type="transmembrane region" description="Helical" evidence="1">
    <location>
        <begin position="1136"/>
        <end position="1157"/>
    </location>
</feature>
<dbReference type="SMART" id="SM00343">
    <property type="entry name" value="ZnF_C2HC"/>
    <property type="match status" value="2"/>
</dbReference>
<feature type="domain" description="CCHC-type" evidence="2">
    <location>
        <begin position="106"/>
        <end position="122"/>
    </location>
</feature>
<evidence type="ECO:0000256" key="1">
    <source>
        <dbReference type="SAM" id="Phobius"/>
    </source>
</evidence>
<dbReference type="GO" id="GO:0003676">
    <property type="term" value="F:nucleic acid binding"/>
    <property type="evidence" value="ECO:0007669"/>
    <property type="project" value="InterPro"/>
</dbReference>
<dbReference type="CDD" id="cd00303">
    <property type="entry name" value="retropepsin_like"/>
    <property type="match status" value="1"/>
</dbReference>
<dbReference type="GO" id="GO:0006508">
    <property type="term" value="P:proteolysis"/>
    <property type="evidence" value="ECO:0007669"/>
    <property type="project" value="InterPro"/>
</dbReference>
<sequence>MEDLALNTFLLGLSPNLSTIVRCRNPLTLNDAITQAVEEEKLFKLTRVSSYGPKPIKTCSICHKNGHSSSDCYVKKREQQFQKSFLVQPSTSSTGQNNAQFSQTLICAYCKKHGHHINNCQMCQLKPKPPDNGTILKTTKSYNSNSYNTKSYNTKSYNTKSYDTKSYNTKPCVPKSYTKSCHSKSCDIKSYTPKSYTKSCHSKSCDIKSYIPKSYTKSCHSKSCDIKSYIPKSCHSKSCDTKSYIPKSYTKSCHPKSCDINFVNTKSYSPKSCTIKHYNDVSLPGSSSQSYTKSCTKSSPKLCSKSCLKSYNKPSPKSYNKPYKTNPCKSLDSKASLNASQITTESPLDLKSPKINSYANACKSPCNKPKTTEHLNEPQISASQNPCNEKSYFQSKADISVYETTILNKKISLPHSFIKTPYSTKPLCLLIDTGATVSVIKRSSLCIQPELSNEIIKLKGINDNDTFCETLGSCIIDLQITNATLSYKFHIIDDAINLESDGIIGTDFLHFFKTNIDYSTKSITLEGNTIPIHYTAPKYIIPARSEVVIECMVSNEPSELHNFKEALVLDHVITDGVLFANCIVSLKSNNRVNVLLCHHGSTESEILPVIHSPGLYFDPTTNIFFYNDFWKIVTHVDVNSIEPHLNEIDKLIVKSSLLCSKIEPEEYSNCRDIFNSIEVLLETNYVKAHSLSHIISKDTANRFKRALEFGGEILKFFFGTLDAEDARNYDAAIDACEKNDNEIFRLMKDNIHIVKSSINSFNSTITKLNQNEVKLNSQINKLNQILSLVTTNNDKVLLLTKLNNLVNIIEGSLLTISNFLDTIVNAILFSKANILHPSILSPSKLFHELSLRSSSINNKLDFPVPLTLDNIHTIIDVSKLISYYYNNRIFFILQIPLIYPIKYVVYKIIPLPTPHDNTNPNTFALITPSKSYIALTDDRLHYSLFDNLQQCSNVNNEHMICPLGSVYSSITNPCCETKLLTEVNLSLPSECNSKLIYGDVDIWQTLNNNKWIYVQSKLNKLTVQCDKSDMKDHPIIGTGILKLTDDCVAFSKTIRLEPSVSTNFEITDQLKVDFDITQDDCCKKDIFNKSIPLLSPLSLSNINLDSLKHSYNQLDDLENELNKINNESHFVKYSGYYSSLTIVCIILIFLFILYKIYVKCLSRSNSRQNSCCIQIFNQCNTQRVLKNETKCHNSIELTEISESNGSTQSIPDNLSKRNLNYS</sequence>
<dbReference type="InterPro" id="IPR022048">
    <property type="entry name" value="Envelope_fusion-like"/>
</dbReference>
<keyword evidence="1" id="KW-1133">Transmembrane helix</keyword>
<dbReference type="GO" id="GO:0008270">
    <property type="term" value="F:zinc ion binding"/>
    <property type="evidence" value="ECO:0007669"/>
    <property type="project" value="InterPro"/>
</dbReference>
<reference evidence="3" key="1">
    <citation type="journal article" date="2021" name="G3 (Bethesda)">
        <title>Genome and transcriptome analysis of the beet armyworm Spodoptera exigua reveals targets for pest control. .</title>
        <authorList>
            <person name="Simon S."/>
            <person name="Breeschoten T."/>
            <person name="Jansen H.J."/>
            <person name="Dirks R.P."/>
            <person name="Schranz M.E."/>
            <person name="Ros V.I.D."/>
        </authorList>
    </citation>
    <scope>NUCLEOTIDE SEQUENCE</scope>
    <source>
        <strain evidence="3">TB_SE_WUR_2020</strain>
    </source>
</reference>
<gene>
    <name evidence="3" type="ORF">HF086_008136</name>
</gene>
<dbReference type="InterPro" id="IPR001969">
    <property type="entry name" value="Aspartic_peptidase_AS"/>
</dbReference>
<name>A0A922MPB2_SPOEX</name>
<dbReference type="GO" id="GO:0004190">
    <property type="term" value="F:aspartic-type endopeptidase activity"/>
    <property type="evidence" value="ECO:0007669"/>
    <property type="project" value="InterPro"/>
</dbReference>
<evidence type="ECO:0000259" key="2">
    <source>
        <dbReference type="SMART" id="SM00343"/>
    </source>
</evidence>
<evidence type="ECO:0000313" key="4">
    <source>
        <dbReference type="Proteomes" id="UP000814243"/>
    </source>
</evidence>
<protein>
    <recommendedName>
        <fullName evidence="2">CCHC-type domain-containing protein</fullName>
    </recommendedName>
</protein>
<dbReference type="SUPFAM" id="SSF50630">
    <property type="entry name" value="Acid proteases"/>
    <property type="match status" value="1"/>
</dbReference>
<dbReference type="InterPro" id="IPR021109">
    <property type="entry name" value="Peptidase_aspartic_dom_sf"/>
</dbReference>